<keyword evidence="3 6" id="KW-0812">Transmembrane</keyword>
<keyword evidence="4 6" id="KW-1133">Transmembrane helix</keyword>
<sequence length="79" mass="9082">MIYIIFVSIIFSIISVLKEKDIYYKLVPLLTIQTKVSILIILYSYIKEQPMLIDIGIFYLLLSIGGTFVISSFISRSDL</sequence>
<comment type="caution">
    <text evidence="7">The sequence shown here is derived from an EMBL/GenBank/DDBJ whole genome shotgun (WGS) entry which is preliminary data.</text>
</comment>
<dbReference type="GO" id="GO:0005886">
    <property type="term" value="C:plasma membrane"/>
    <property type="evidence" value="ECO:0007669"/>
    <property type="project" value="UniProtKB-SubCell"/>
</dbReference>
<proteinExistence type="predicted"/>
<keyword evidence="2" id="KW-1003">Cell membrane</keyword>
<keyword evidence="8" id="KW-1185">Reference proteome</keyword>
<feature type="transmembrane region" description="Helical" evidence="6">
    <location>
        <begin position="28"/>
        <end position="46"/>
    </location>
</feature>
<name>A0A841GSU2_9BACT</name>
<evidence type="ECO:0000256" key="5">
    <source>
        <dbReference type="ARBA" id="ARBA00023136"/>
    </source>
</evidence>
<dbReference type="EMBL" id="JACHEX010000004">
    <property type="protein sequence ID" value="MBB6063133.1"/>
    <property type="molecule type" value="Genomic_DNA"/>
</dbReference>
<dbReference type="RefSeq" id="WP_184619726.1">
    <property type="nucleotide sequence ID" value="NZ_JACHEX010000004.1"/>
</dbReference>
<comment type="subcellular location">
    <subcellularLocation>
        <location evidence="1">Cell membrane</location>
        <topology evidence="1">Multi-pass membrane protein</topology>
    </subcellularLocation>
</comment>
<evidence type="ECO:0000256" key="1">
    <source>
        <dbReference type="ARBA" id="ARBA00004651"/>
    </source>
</evidence>
<dbReference type="AlphaFoldDB" id="A0A841GSU2"/>
<reference evidence="7 8" key="1">
    <citation type="submission" date="2020-08" db="EMBL/GenBank/DDBJ databases">
        <title>Genomic Encyclopedia of Type Strains, Phase IV (KMG-IV): sequencing the most valuable type-strain genomes for metagenomic binning, comparative biology and taxonomic classification.</title>
        <authorList>
            <person name="Goeker M."/>
        </authorList>
    </citation>
    <scope>NUCLEOTIDE SEQUENCE [LARGE SCALE GENOMIC DNA]</scope>
    <source>
        <strain evidence="7 8">DSM 13481</strain>
    </source>
</reference>
<evidence type="ECO:0000256" key="2">
    <source>
        <dbReference type="ARBA" id="ARBA00022475"/>
    </source>
</evidence>
<dbReference type="Pfam" id="PF04066">
    <property type="entry name" value="MrpF_PhaF"/>
    <property type="match status" value="1"/>
</dbReference>
<evidence type="ECO:0000256" key="4">
    <source>
        <dbReference type="ARBA" id="ARBA00022989"/>
    </source>
</evidence>
<evidence type="ECO:0000256" key="6">
    <source>
        <dbReference type="SAM" id="Phobius"/>
    </source>
</evidence>
<protein>
    <submittedName>
        <fullName evidence="7">Multicomponent Na+:H+ antiporter subunit F</fullName>
    </submittedName>
</protein>
<organism evidence="7 8">
    <name type="scientific">Thermosipho japonicus</name>
    <dbReference type="NCBI Taxonomy" id="90323"/>
    <lineage>
        <taxon>Bacteria</taxon>
        <taxon>Thermotogati</taxon>
        <taxon>Thermotogota</taxon>
        <taxon>Thermotogae</taxon>
        <taxon>Thermotogales</taxon>
        <taxon>Fervidobacteriaceae</taxon>
        <taxon>Thermosipho</taxon>
    </lineage>
</organism>
<evidence type="ECO:0000313" key="7">
    <source>
        <dbReference type="EMBL" id="MBB6063133.1"/>
    </source>
</evidence>
<keyword evidence="5 6" id="KW-0472">Membrane</keyword>
<accession>A0A841GSU2</accession>
<dbReference type="Proteomes" id="UP000555828">
    <property type="component" value="Unassembled WGS sequence"/>
</dbReference>
<evidence type="ECO:0000313" key="8">
    <source>
        <dbReference type="Proteomes" id="UP000555828"/>
    </source>
</evidence>
<dbReference type="InterPro" id="IPR007208">
    <property type="entry name" value="MrpF/PhaF-like"/>
</dbReference>
<evidence type="ECO:0000256" key="3">
    <source>
        <dbReference type="ARBA" id="ARBA00022692"/>
    </source>
</evidence>
<dbReference type="GO" id="GO:0015075">
    <property type="term" value="F:monoatomic ion transmembrane transporter activity"/>
    <property type="evidence" value="ECO:0007669"/>
    <property type="project" value="InterPro"/>
</dbReference>
<feature type="transmembrane region" description="Helical" evidence="6">
    <location>
        <begin position="53"/>
        <end position="74"/>
    </location>
</feature>
<gene>
    <name evidence="7" type="ORF">HNP65_001596</name>
</gene>